<protein>
    <submittedName>
        <fullName evidence="3">Uncharacterized protein</fullName>
    </submittedName>
</protein>
<feature type="compositionally biased region" description="Polar residues" evidence="1">
    <location>
        <begin position="66"/>
        <end position="75"/>
    </location>
</feature>
<accession>A0A915A4H7</accession>
<evidence type="ECO:0000313" key="3">
    <source>
        <dbReference type="WBParaSite" id="PgR001X_g030_t01"/>
    </source>
</evidence>
<feature type="compositionally biased region" description="Basic and acidic residues" evidence="1">
    <location>
        <begin position="25"/>
        <end position="38"/>
    </location>
</feature>
<evidence type="ECO:0000313" key="2">
    <source>
        <dbReference type="Proteomes" id="UP000887569"/>
    </source>
</evidence>
<feature type="region of interest" description="Disordered" evidence="1">
    <location>
        <begin position="1"/>
        <end position="153"/>
    </location>
</feature>
<dbReference type="Proteomes" id="UP000887569">
    <property type="component" value="Unplaced"/>
</dbReference>
<dbReference type="WBParaSite" id="PgR001X_g030_t01">
    <property type="protein sequence ID" value="PgR001X_g030_t01"/>
    <property type="gene ID" value="PgR001X_g030"/>
</dbReference>
<dbReference type="AlphaFoldDB" id="A0A915A4H7"/>
<reference evidence="3" key="1">
    <citation type="submission" date="2022-11" db="UniProtKB">
        <authorList>
            <consortium name="WormBaseParasite"/>
        </authorList>
    </citation>
    <scope>IDENTIFICATION</scope>
</reference>
<feature type="compositionally biased region" description="Basic and acidic residues" evidence="1">
    <location>
        <begin position="107"/>
        <end position="125"/>
    </location>
</feature>
<name>A0A915A4H7_PARUN</name>
<sequence>MTYPYCKGAKMTPLRRKSRGGMQTDRQRYHQNGDRSERTNAASANFAPRISLSENSTHRPRFLITSDANDFASSPPNAPRHPSHKSTREELEEGLSLNLLSRSGEQPTHESTAKSARESEPDERCNLLPVIEIDETESPTSTVSRSEHHNGRP</sequence>
<proteinExistence type="predicted"/>
<organism evidence="2 3">
    <name type="scientific">Parascaris univalens</name>
    <name type="common">Nematode worm</name>
    <dbReference type="NCBI Taxonomy" id="6257"/>
    <lineage>
        <taxon>Eukaryota</taxon>
        <taxon>Metazoa</taxon>
        <taxon>Ecdysozoa</taxon>
        <taxon>Nematoda</taxon>
        <taxon>Chromadorea</taxon>
        <taxon>Rhabditida</taxon>
        <taxon>Spirurina</taxon>
        <taxon>Ascaridomorpha</taxon>
        <taxon>Ascaridoidea</taxon>
        <taxon>Ascarididae</taxon>
        <taxon>Parascaris</taxon>
    </lineage>
</organism>
<keyword evidence="2" id="KW-1185">Reference proteome</keyword>
<evidence type="ECO:0000256" key="1">
    <source>
        <dbReference type="SAM" id="MobiDB-lite"/>
    </source>
</evidence>
<feature type="compositionally biased region" description="Low complexity" evidence="1">
    <location>
        <begin position="94"/>
        <end position="105"/>
    </location>
</feature>